<dbReference type="PANTHER" id="PTHR10188">
    <property type="entry name" value="L-ASPARAGINASE"/>
    <property type="match status" value="1"/>
</dbReference>
<name>A0A4Q4KH68_9FLAO</name>
<evidence type="ECO:0000256" key="6">
    <source>
        <dbReference type="PIRSR" id="PIRSR600246-2"/>
    </source>
</evidence>
<evidence type="ECO:0000256" key="4">
    <source>
        <dbReference type="ARBA" id="ARBA00069124"/>
    </source>
</evidence>
<dbReference type="OrthoDB" id="9780217at2"/>
<keyword evidence="2" id="KW-0378">Hydrolase</keyword>
<evidence type="ECO:0000313" key="9">
    <source>
        <dbReference type="Proteomes" id="UP000293952"/>
    </source>
</evidence>
<dbReference type="PROSITE" id="PS51257">
    <property type="entry name" value="PROKAR_LIPOPROTEIN"/>
    <property type="match status" value="1"/>
</dbReference>
<dbReference type="FunFam" id="3.60.20.30:FF:000001">
    <property type="entry name" value="Isoaspartyl peptidase/L-asparaginase"/>
    <property type="match status" value="1"/>
</dbReference>
<sequence>MNQRILTKITLCLPFLFLFSCSNEESSKNINENKIEQESLSKDFKETIAPVLVIHGGAGYMLRENFTEAQIEAYENALRIALETGYSILENGGSSSEAVLTTIQILEKDSLFNAGIGAVLTHEKTVSLDASFMDGATGQAGAVSGISTVKSPIELAYTIMQKSPHVMLSGAGAESFAQSNNLEMVVPSYFITNDNLKRINKILEEENTQSAYYDSKIKGLKMGTVGAVALDKQGNLAAGTSTGGMANKKHGRIGDSPIIGAGTYADNATCAVSATGHGEFFMRNVVAYDVAARMKYKNSSLKEAAQATIEHLATIKGDGGIIALDNKGNIAMPFNTSGMFRAYAKPNGEIFIEIFR</sequence>
<gene>
    <name evidence="8" type="ORF">ERX46_15975</name>
</gene>
<proteinExistence type="predicted"/>
<evidence type="ECO:0000313" key="8">
    <source>
        <dbReference type="EMBL" id="RYM32178.1"/>
    </source>
</evidence>
<dbReference type="InterPro" id="IPR029055">
    <property type="entry name" value="Ntn_hydrolases_N"/>
</dbReference>
<dbReference type="Gene3D" id="3.60.20.30">
    <property type="entry name" value="(Glycosyl)asparaginase"/>
    <property type="match status" value="1"/>
</dbReference>
<dbReference type="CDD" id="cd04701">
    <property type="entry name" value="Asparaginase_2"/>
    <property type="match status" value="1"/>
</dbReference>
<organism evidence="8 9">
    <name type="scientific">Brumimicrobium glaciale</name>
    <dbReference type="NCBI Taxonomy" id="200475"/>
    <lineage>
        <taxon>Bacteria</taxon>
        <taxon>Pseudomonadati</taxon>
        <taxon>Bacteroidota</taxon>
        <taxon>Flavobacteriia</taxon>
        <taxon>Flavobacteriales</taxon>
        <taxon>Crocinitomicaceae</taxon>
        <taxon>Brumimicrobium</taxon>
    </lineage>
</organism>
<keyword evidence="1" id="KW-0645">Protease</keyword>
<keyword evidence="3" id="KW-0068">Autocatalytic cleavage</keyword>
<dbReference type="SUPFAM" id="SSF56235">
    <property type="entry name" value="N-terminal nucleophile aminohydrolases (Ntn hydrolases)"/>
    <property type="match status" value="1"/>
</dbReference>
<feature type="binding site" evidence="6">
    <location>
        <begin position="252"/>
        <end position="255"/>
    </location>
    <ligand>
        <name>substrate</name>
    </ligand>
</feature>
<dbReference type="Pfam" id="PF01112">
    <property type="entry name" value="Asparaginase_2"/>
    <property type="match status" value="1"/>
</dbReference>
<accession>A0A4Q4KH68</accession>
<dbReference type="Proteomes" id="UP000293952">
    <property type="component" value="Unassembled WGS sequence"/>
</dbReference>
<comment type="caution">
    <text evidence="8">The sequence shown here is derived from an EMBL/GenBank/DDBJ whole genome shotgun (WGS) entry which is preliminary data.</text>
</comment>
<evidence type="ECO:0000256" key="3">
    <source>
        <dbReference type="ARBA" id="ARBA00022813"/>
    </source>
</evidence>
<dbReference type="RefSeq" id="WP_130094867.1">
    <property type="nucleotide sequence ID" value="NZ_SETE01000007.1"/>
</dbReference>
<dbReference type="GO" id="GO:0006508">
    <property type="term" value="P:proteolysis"/>
    <property type="evidence" value="ECO:0007669"/>
    <property type="project" value="UniProtKB-KW"/>
</dbReference>
<feature type="active site" description="Nucleophile" evidence="5">
    <location>
        <position position="224"/>
    </location>
</feature>
<feature type="site" description="Cleavage; by autolysis" evidence="7">
    <location>
        <begin position="223"/>
        <end position="224"/>
    </location>
</feature>
<evidence type="ECO:0000256" key="2">
    <source>
        <dbReference type="ARBA" id="ARBA00022801"/>
    </source>
</evidence>
<feature type="binding site" evidence="6">
    <location>
        <begin position="275"/>
        <end position="278"/>
    </location>
    <ligand>
        <name>substrate</name>
    </ligand>
</feature>
<reference evidence="8 9" key="1">
    <citation type="submission" date="2019-02" db="EMBL/GenBank/DDBJ databases">
        <title>Genome sequence of the sea-ice species Brumimicrobium glaciale.</title>
        <authorList>
            <person name="Bowman J.P."/>
        </authorList>
    </citation>
    <scope>NUCLEOTIDE SEQUENCE [LARGE SCALE GENOMIC DNA]</scope>
    <source>
        <strain evidence="8 9">IC156</strain>
    </source>
</reference>
<evidence type="ECO:0000256" key="7">
    <source>
        <dbReference type="PIRSR" id="PIRSR600246-3"/>
    </source>
</evidence>
<keyword evidence="9" id="KW-1185">Reference proteome</keyword>
<dbReference type="AlphaFoldDB" id="A0A4Q4KH68"/>
<dbReference type="EMBL" id="SETE01000007">
    <property type="protein sequence ID" value="RYM32178.1"/>
    <property type="molecule type" value="Genomic_DNA"/>
</dbReference>
<protein>
    <recommendedName>
        <fullName evidence="4">Isoaspartyl peptidase</fullName>
    </recommendedName>
</protein>
<dbReference type="GO" id="GO:0008233">
    <property type="term" value="F:peptidase activity"/>
    <property type="evidence" value="ECO:0007669"/>
    <property type="project" value="UniProtKB-KW"/>
</dbReference>
<evidence type="ECO:0000256" key="5">
    <source>
        <dbReference type="PIRSR" id="PIRSR600246-1"/>
    </source>
</evidence>
<evidence type="ECO:0000256" key="1">
    <source>
        <dbReference type="ARBA" id="ARBA00022670"/>
    </source>
</evidence>
<dbReference type="PANTHER" id="PTHR10188:SF6">
    <property type="entry name" value="N(4)-(BETA-N-ACETYLGLUCOSAMINYL)-L-ASPARAGINASE"/>
    <property type="match status" value="1"/>
</dbReference>
<dbReference type="GO" id="GO:0016811">
    <property type="term" value="F:hydrolase activity, acting on carbon-nitrogen (but not peptide) bonds, in linear amides"/>
    <property type="evidence" value="ECO:0007669"/>
    <property type="project" value="UniProtKB-ARBA"/>
</dbReference>
<dbReference type="InterPro" id="IPR000246">
    <property type="entry name" value="Peptidase_T2"/>
</dbReference>